<evidence type="ECO:0000256" key="1">
    <source>
        <dbReference type="ARBA" id="ARBA00006598"/>
    </source>
</evidence>
<comment type="similarity">
    <text evidence="1 5 6">Belongs to the bacterial ribosomal protein bL35 family.</text>
</comment>
<evidence type="ECO:0000313" key="8">
    <source>
        <dbReference type="Proteomes" id="UP000243633"/>
    </source>
</evidence>
<dbReference type="PANTHER" id="PTHR33343">
    <property type="entry name" value="54S RIBOSOMAL PROTEIN BL35M"/>
    <property type="match status" value="1"/>
</dbReference>
<dbReference type="GO" id="GO:0022625">
    <property type="term" value="C:cytosolic large ribosomal subunit"/>
    <property type="evidence" value="ECO:0007669"/>
    <property type="project" value="TreeGrafter"/>
</dbReference>
<evidence type="ECO:0000256" key="4">
    <source>
        <dbReference type="ARBA" id="ARBA00071664"/>
    </source>
</evidence>
<keyword evidence="2 5" id="KW-0689">Ribosomal protein</keyword>
<dbReference type="Pfam" id="PF01632">
    <property type="entry name" value="Ribosomal_L35p"/>
    <property type="match status" value="1"/>
</dbReference>
<accession>A0A160SWR9</accession>
<dbReference type="InterPro" id="IPR001706">
    <property type="entry name" value="Ribosomal_bL35"/>
</dbReference>
<protein>
    <recommendedName>
        <fullName evidence="4 5">Large ribosomal subunit protein bL35</fullName>
    </recommendedName>
</protein>
<dbReference type="NCBIfam" id="TIGR00001">
    <property type="entry name" value="rpmI_bact"/>
    <property type="match status" value="1"/>
</dbReference>
<keyword evidence="3 5" id="KW-0687">Ribonucleoprotein</keyword>
<dbReference type="FunFam" id="4.10.410.60:FF:000001">
    <property type="entry name" value="50S ribosomal protein L35"/>
    <property type="match status" value="1"/>
</dbReference>
<evidence type="ECO:0000256" key="5">
    <source>
        <dbReference type="HAMAP-Rule" id="MF_00514"/>
    </source>
</evidence>
<evidence type="ECO:0000256" key="2">
    <source>
        <dbReference type="ARBA" id="ARBA00022980"/>
    </source>
</evidence>
<dbReference type="AlphaFoldDB" id="A0A160SWR9"/>
<dbReference type="EMBL" id="LN890285">
    <property type="protein sequence ID" value="CUR53068.1"/>
    <property type="molecule type" value="Genomic_DNA"/>
</dbReference>
<dbReference type="SUPFAM" id="SSF143034">
    <property type="entry name" value="L35p-like"/>
    <property type="match status" value="1"/>
</dbReference>
<evidence type="ECO:0000313" key="7">
    <source>
        <dbReference type="EMBL" id="CUR53068.1"/>
    </source>
</evidence>
<keyword evidence="8" id="KW-1185">Reference proteome</keyword>
<proteinExistence type="inferred from homology"/>
<dbReference type="InterPro" id="IPR018265">
    <property type="entry name" value="Ribosomal_bL35_CS"/>
</dbReference>
<dbReference type="RefSeq" id="WP_075472383.1">
    <property type="nucleotide sequence ID" value="NZ_CP135003.1"/>
</dbReference>
<dbReference type="Proteomes" id="UP000243633">
    <property type="component" value="Chromosome 1"/>
</dbReference>
<organism evidence="7 8">
    <name type="scientific">Buchnera aphidicola subsp. Tuberolachnus salignus</name>
    <dbReference type="NCBI Taxonomy" id="98804"/>
    <lineage>
        <taxon>Bacteria</taxon>
        <taxon>Pseudomonadati</taxon>
        <taxon>Pseudomonadota</taxon>
        <taxon>Gammaproteobacteria</taxon>
        <taxon>Enterobacterales</taxon>
        <taxon>Erwiniaceae</taxon>
        <taxon>Buchnera</taxon>
    </lineage>
</organism>
<dbReference type="PATRIC" id="fig|98804.3.peg.77"/>
<dbReference type="HAMAP" id="MF_00514">
    <property type="entry name" value="Ribosomal_bL35"/>
    <property type="match status" value="1"/>
</dbReference>
<dbReference type="PROSITE" id="PS00936">
    <property type="entry name" value="RIBOSOMAL_L35"/>
    <property type="match status" value="1"/>
</dbReference>
<evidence type="ECO:0000256" key="6">
    <source>
        <dbReference type="RuleBase" id="RU000568"/>
    </source>
</evidence>
<sequence>MPKIKTIRSVSKRFKKISSGHLKRKQANLRHLLTHKTTHKKRHLRKKIVLKSIERSKILLCIPYL</sequence>
<evidence type="ECO:0000256" key="3">
    <source>
        <dbReference type="ARBA" id="ARBA00023274"/>
    </source>
</evidence>
<dbReference type="STRING" id="98804.BTSPAZIEG_0087"/>
<dbReference type="GO" id="GO:0003735">
    <property type="term" value="F:structural constituent of ribosome"/>
    <property type="evidence" value="ECO:0007669"/>
    <property type="project" value="InterPro"/>
</dbReference>
<gene>
    <name evidence="5 7" type="primary">rpmI</name>
    <name evidence="7" type="ORF">BTSPAZIEG_0087</name>
</gene>
<dbReference type="PANTHER" id="PTHR33343:SF1">
    <property type="entry name" value="LARGE RIBOSOMAL SUBUNIT PROTEIN BL35M"/>
    <property type="match status" value="1"/>
</dbReference>
<dbReference type="Gene3D" id="4.10.410.60">
    <property type="match status" value="1"/>
</dbReference>
<dbReference type="GO" id="GO:0006412">
    <property type="term" value="P:translation"/>
    <property type="evidence" value="ECO:0007669"/>
    <property type="project" value="UniProtKB-UniRule"/>
</dbReference>
<dbReference type="PRINTS" id="PR00064">
    <property type="entry name" value="RIBOSOMALL35"/>
</dbReference>
<name>A0A160SWR9_BUCTT</name>
<dbReference type="InterPro" id="IPR037229">
    <property type="entry name" value="Ribosomal_bL35_sf"/>
</dbReference>
<reference evidence="8" key="1">
    <citation type="submission" date="2015-10" db="EMBL/GenBank/DDBJ databases">
        <authorList>
            <person name="Manzano-Marin A."/>
            <person name="Manzano-Marin A."/>
        </authorList>
    </citation>
    <scope>NUCLEOTIDE SEQUENCE [LARGE SCALE GENOMIC DNA]</scope>
    <source>
        <strain evidence="8">BTs</strain>
    </source>
</reference>
<dbReference type="InterPro" id="IPR021137">
    <property type="entry name" value="Ribosomal_bL35-like"/>
</dbReference>